<evidence type="ECO:0000256" key="3">
    <source>
        <dbReference type="ARBA" id="ARBA00010797"/>
    </source>
</evidence>
<feature type="transmembrane region" description="Helical" evidence="10">
    <location>
        <begin position="454"/>
        <end position="477"/>
    </location>
</feature>
<reference evidence="11 12" key="1">
    <citation type="journal article" date="2024" name="Nat. Commun.">
        <title>Phylogenomics reveals the evolutionary origins of lichenization in chlorophyte algae.</title>
        <authorList>
            <person name="Puginier C."/>
            <person name="Libourel C."/>
            <person name="Otte J."/>
            <person name="Skaloud P."/>
            <person name="Haon M."/>
            <person name="Grisel S."/>
            <person name="Petersen M."/>
            <person name="Berrin J.G."/>
            <person name="Delaux P.M."/>
            <person name="Dal Grande F."/>
            <person name="Keller J."/>
        </authorList>
    </citation>
    <scope>NUCLEOTIDE SEQUENCE [LARGE SCALE GENOMIC DNA]</scope>
    <source>
        <strain evidence="11 12">SAG 2523</strain>
    </source>
</reference>
<proteinExistence type="inferred from homology"/>
<dbReference type="Proteomes" id="UP001485043">
    <property type="component" value="Unassembled WGS sequence"/>
</dbReference>
<protein>
    <recommendedName>
        <fullName evidence="13">Ribosomal protein L27</fullName>
    </recommendedName>
</protein>
<dbReference type="GO" id="GO:0035673">
    <property type="term" value="F:oligopeptide transmembrane transporter activity"/>
    <property type="evidence" value="ECO:0007669"/>
    <property type="project" value="InterPro"/>
</dbReference>
<dbReference type="PANTHER" id="PTHR31645">
    <property type="entry name" value="OLIGOPEPTIDE TRANSPORTER YGL114W-RELATED"/>
    <property type="match status" value="1"/>
</dbReference>
<feature type="transmembrane region" description="Helical" evidence="10">
    <location>
        <begin position="333"/>
        <end position="354"/>
    </location>
</feature>
<dbReference type="PANTHER" id="PTHR31645:SF0">
    <property type="entry name" value="OLIGOPEPTIDE TRANSPORTER YGL114W-RELATED"/>
    <property type="match status" value="1"/>
</dbReference>
<keyword evidence="12" id="KW-1185">Reference proteome</keyword>
<comment type="caution">
    <text evidence="11">The sequence shown here is derived from an EMBL/GenBank/DDBJ whole genome shotgun (WGS) entry which is preliminary data.</text>
</comment>
<comment type="similarity">
    <text evidence="3">Belongs to the bacterial ribosomal protein bL27 family.</text>
</comment>
<dbReference type="PRINTS" id="PR00063">
    <property type="entry name" value="RIBOSOMALL27"/>
</dbReference>
<dbReference type="SUPFAM" id="SSF110324">
    <property type="entry name" value="Ribosomal L27 protein-like"/>
    <property type="match status" value="1"/>
</dbReference>
<dbReference type="NCBIfam" id="TIGR00062">
    <property type="entry name" value="L27"/>
    <property type="match status" value="1"/>
</dbReference>
<dbReference type="Pfam" id="PF01016">
    <property type="entry name" value="Ribosomal_L27"/>
    <property type="match status" value="1"/>
</dbReference>
<evidence type="ECO:0000256" key="10">
    <source>
        <dbReference type="SAM" id="Phobius"/>
    </source>
</evidence>
<dbReference type="HAMAP" id="MF_00539">
    <property type="entry name" value="Ribosomal_bL27"/>
    <property type="match status" value="1"/>
</dbReference>
<evidence type="ECO:0000256" key="5">
    <source>
        <dbReference type="ARBA" id="ARBA00022692"/>
    </source>
</evidence>
<gene>
    <name evidence="11" type="ORF">WJX84_001544</name>
</gene>
<feature type="transmembrane region" description="Helical" evidence="10">
    <location>
        <begin position="377"/>
        <end position="397"/>
    </location>
</feature>
<dbReference type="GO" id="GO:0016020">
    <property type="term" value="C:membrane"/>
    <property type="evidence" value="ECO:0007669"/>
    <property type="project" value="UniProtKB-SubCell"/>
</dbReference>
<keyword evidence="9" id="KW-0687">Ribonucleoprotein</keyword>
<organism evidence="11 12">
    <name type="scientific">Apatococcus fuscideae</name>
    <dbReference type="NCBI Taxonomy" id="2026836"/>
    <lineage>
        <taxon>Eukaryota</taxon>
        <taxon>Viridiplantae</taxon>
        <taxon>Chlorophyta</taxon>
        <taxon>core chlorophytes</taxon>
        <taxon>Trebouxiophyceae</taxon>
        <taxon>Chlorellales</taxon>
        <taxon>Chlorellaceae</taxon>
        <taxon>Apatococcus</taxon>
    </lineage>
</organism>
<evidence type="ECO:0000256" key="1">
    <source>
        <dbReference type="ARBA" id="ARBA00004141"/>
    </source>
</evidence>
<dbReference type="InterPro" id="IPR004813">
    <property type="entry name" value="OPT"/>
</dbReference>
<evidence type="ECO:0000313" key="12">
    <source>
        <dbReference type="Proteomes" id="UP001485043"/>
    </source>
</evidence>
<dbReference type="AlphaFoldDB" id="A0AAW1SZN4"/>
<feature type="transmembrane region" description="Helical" evidence="10">
    <location>
        <begin position="483"/>
        <end position="506"/>
    </location>
</feature>
<keyword evidence="5 10" id="KW-0812">Transmembrane</keyword>
<evidence type="ECO:0000256" key="9">
    <source>
        <dbReference type="ARBA" id="ARBA00023274"/>
    </source>
</evidence>
<feature type="transmembrane region" description="Helical" evidence="10">
    <location>
        <begin position="571"/>
        <end position="594"/>
    </location>
</feature>
<dbReference type="Gene3D" id="2.40.50.100">
    <property type="match status" value="1"/>
</dbReference>
<keyword evidence="4" id="KW-0813">Transport</keyword>
<dbReference type="InterPro" id="IPR001684">
    <property type="entry name" value="Ribosomal_bL27"/>
</dbReference>
<dbReference type="GO" id="GO:1990904">
    <property type="term" value="C:ribonucleoprotein complex"/>
    <property type="evidence" value="ECO:0007669"/>
    <property type="project" value="UniProtKB-KW"/>
</dbReference>
<feature type="transmembrane region" description="Helical" evidence="10">
    <location>
        <begin position="518"/>
        <end position="551"/>
    </location>
</feature>
<dbReference type="Pfam" id="PF03169">
    <property type="entry name" value="OPT"/>
    <property type="match status" value="1"/>
</dbReference>
<comment type="similarity">
    <text evidence="2">Belongs to the YSL (TC 2.A.67.2) family.</text>
</comment>
<feature type="transmembrane region" description="Helical" evidence="10">
    <location>
        <begin position="670"/>
        <end position="692"/>
    </location>
</feature>
<feature type="transmembrane region" description="Helical" evidence="10">
    <location>
        <begin position="632"/>
        <end position="650"/>
    </location>
</feature>
<evidence type="ECO:0000256" key="8">
    <source>
        <dbReference type="ARBA" id="ARBA00023136"/>
    </source>
</evidence>
<keyword evidence="7 10" id="KW-1133">Transmembrane helix</keyword>
<name>A0AAW1SZN4_9CHLO</name>
<evidence type="ECO:0000313" key="11">
    <source>
        <dbReference type="EMBL" id="KAK9862176.1"/>
    </source>
</evidence>
<dbReference type="FunFam" id="2.40.50.100:FF:000060">
    <property type="entry name" value="Apicoplast ribosomal protein L27"/>
    <property type="match status" value="1"/>
</dbReference>
<keyword evidence="6" id="KW-0689">Ribosomal protein</keyword>
<evidence type="ECO:0008006" key="13">
    <source>
        <dbReference type="Google" id="ProtNLM"/>
    </source>
</evidence>
<dbReference type="GO" id="GO:0003735">
    <property type="term" value="F:structural constituent of ribosome"/>
    <property type="evidence" value="ECO:0007669"/>
    <property type="project" value="InterPro"/>
</dbReference>
<evidence type="ECO:0000256" key="7">
    <source>
        <dbReference type="ARBA" id="ARBA00022989"/>
    </source>
</evidence>
<dbReference type="GO" id="GO:0006412">
    <property type="term" value="P:translation"/>
    <property type="evidence" value="ECO:0007669"/>
    <property type="project" value="InterPro"/>
</dbReference>
<comment type="subcellular location">
    <subcellularLocation>
        <location evidence="1">Membrane</location>
        <topology evidence="1">Multi-pass membrane protein</topology>
    </subcellularLocation>
</comment>
<keyword evidence="8 10" id="KW-0472">Membrane</keyword>
<sequence>MWATKFHWEAFTSQVCQKVADNSQVRLVVTGSLASSMSLTSAFTGLSLHTCGATRSSLNGTKLSTRPALRLPAPCCPVIEAAHKKGGGSTKNGRDSVSKRRGVKVWGGQPVKAGGIIVRQLGTQVHPGPGVARGNDYTLFALSAGIVTFKKNKYIKQVSVVPFDQYVVPEGCQPWSSVEALAIPFWQWIGHRLRCWGPQGNTLTDVVQPTAGKVFPLMLLTVFRASSSWSTSDACSLLTFRLPSALPLLPQVFSSTASTMQQERPKPGSRCAACWSGSTATFLFSFFKWFFSGRNGASCGFGKFPFFGEKALKWQWQFDFQLIYVGSGMICPYLVPASMMLGAIMSWGIMWPIIDSKRGEWYPAEYTSTSYSFQGLYGYKVFLAIALILGDALYNLVKVMYKYAVRLNEIYRLGLREKEMTEEQFDEDQKYTLQLRETYRERLLRTRYFKQEGLPWYTGICGYIFFAILGCACIPQLYPQVKWYYVLICYFVAPPLSIANAFSTALTDQNFASTYGKLAIFLFAAWSGSAGNGIIVGNVICNVVMACIHSGTELMQDFRTGYLTRTSSRAMFLSQIIGALMGCVMAPATFYLIYNAFPDIGTPGSAFPVTYGPIYRGIAAVGVSGLSTLPKYCLWMCLAWFLVGIGLDILRDLLPKRYAQFVPIPMAVAVPFYLGAWLSVDFCIGAVARFLWSLKMPASEELVGFCPLTPLNGISQFPECSWLVDVVCQIVPAPFSGAYGGDADHMGLSEVAHPSHDGAIA</sequence>
<evidence type="ECO:0000256" key="6">
    <source>
        <dbReference type="ARBA" id="ARBA00022980"/>
    </source>
</evidence>
<evidence type="ECO:0000256" key="4">
    <source>
        <dbReference type="ARBA" id="ARBA00022448"/>
    </source>
</evidence>
<accession>A0AAW1SZN4</accession>
<dbReference type="NCBIfam" id="TIGR00728">
    <property type="entry name" value="OPT_sfam"/>
    <property type="match status" value="1"/>
</dbReference>
<dbReference type="EMBL" id="JALJOV010000644">
    <property type="protein sequence ID" value="KAK9862176.1"/>
    <property type="molecule type" value="Genomic_DNA"/>
</dbReference>
<evidence type="ECO:0000256" key="2">
    <source>
        <dbReference type="ARBA" id="ARBA00010276"/>
    </source>
</evidence>
<dbReference type="GO" id="GO:0005840">
    <property type="term" value="C:ribosome"/>
    <property type="evidence" value="ECO:0007669"/>
    <property type="project" value="UniProtKB-KW"/>
</dbReference>
<dbReference type="InterPro" id="IPR045035">
    <property type="entry name" value="YSL-like"/>
</dbReference>